<comment type="caution">
    <text evidence="1">The sequence shown here is derived from an EMBL/GenBank/DDBJ whole genome shotgun (WGS) entry which is preliminary data.</text>
</comment>
<dbReference type="Gene3D" id="3.20.20.140">
    <property type="entry name" value="Metal-dependent hydrolases"/>
    <property type="match status" value="1"/>
</dbReference>
<dbReference type="InterPro" id="IPR008257">
    <property type="entry name" value="Pept_M19"/>
</dbReference>
<organism evidence="1 2">
    <name type="scientific">Mesorhizobium hungaricum</name>
    <dbReference type="NCBI Taxonomy" id="1566387"/>
    <lineage>
        <taxon>Bacteria</taxon>
        <taxon>Pseudomonadati</taxon>
        <taxon>Pseudomonadota</taxon>
        <taxon>Alphaproteobacteria</taxon>
        <taxon>Hyphomicrobiales</taxon>
        <taxon>Phyllobacteriaceae</taxon>
        <taxon>Mesorhizobium</taxon>
    </lineage>
</organism>
<gene>
    <name evidence="1" type="ORF">QV13_01240</name>
</gene>
<dbReference type="InterPro" id="IPR032466">
    <property type="entry name" value="Metal_Hydrolase"/>
</dbReference>
<dbReference type="STRING" id="1566387.QV13_01240"/>
<sequence>MTLNDLSPILLDAAAPMINPRDVDKRLPDMIAGGLDAVLATAGAIEDFRTTMEDVAKWLEIERSGARKIKIARSVADIREAKASGKIAIVLHFQGSDAIEDELDFINVFHACGLRVMQLTYNARNRVGDGCFEITDGGLSKFGRKVIRRMEALSMAVDLAHAGPRTALEATEVASRPMIISHANARALMETPRNVSDDLIRAVAASGGVVGVCAAPFFLTKDGPATLDMLIDHAVYIADLVGPQHVGLGFDFAEENEEDYVYFGYDERYIPMPPWTFPSRIASHAEAGNLESSLRTRGFGEAEIRGVLGENFLRVFEEIWGC</sequence>
<dbReference type="PANTHER" id="PTHR10443:SF12">
    <property type="entry name" value="DIPEPTIDASE"/>
    <property type="match status" value="1"/>
</dbReference>
<accession>A0A1C2EDC7</accession>
<dbReference type="SUPFAM" id="SSF51556">
    <property type="entry name" value="Metallo-dependent hydrolases"/>
    <property type="match status" value="1"/>
</dbReference>
<dbReference type="EMBL" id="MDEO01000019">
    <property type="protein sequence ID" value="OCX24963.1"/>
    <property type="molecule type" value="Genomic_DNA"/>
</dbReference>
<dbReference type="PANTHER" id="PTHR10443">
    <property type="entry name" value="MICROSOMAL DIPEPTIDASE"/>
    <property type="match status" value="1"/>
</dbReference>
<proteinExistence type="predicted"/>
<protein>
    <submittedName>
        <fullName evidence="1">Peptidase M19</fullName>
    </submittedName>
</protein>
<dbReference type="Proteomes" id="UP000094412">
    <property type="component" value="Unassembled WGS sequence"/>
</dbReference>
<dbReference type="PROSITE" id="PS51365">
    <property type="entry name" value="RENAL_DIPEPTIDASE_2"/>
    <property type="match status" value="1"/>
</dbReference>
<evidence type="ECO:0000313" key="2">
    <source>
        <dbReference type="Proteomes" id="UP000094412"/>
    </source>
</evidence>
<dbReference type="Pfam" id="PF01244">
    <property type="entry name" value="Peptidase_M19"/>
    <property type="match status" value="1"/>
</dbReference>
<dbReference type="RefSeq" id="WP_065996678.1">
    <property type="nucleotide sequence ID" value="NZ_MDEO01000019.1"/>
</dbReference>
<keyword evidence="2" id="KW-1185">Reference proteome</keyword>
<reference evidence="1 2" key="1">
    <citation type="submission" date="2016-08" db="EMBL/GenBank/DDBJ databases">
        <title>Whole genome sequence of Mesorhizobium sp. strain UASWS1009 isolated from industrial sewage.</title>
        <authorList>
            <person name="Crovadore J."/>
            <person name="Calmin G."/>
            <person name="Chablais R."/>
            <person name="Cochard B."/>
            <person name="Lefort F."/>
        </authorList>
    </citation>
    <scope>NUCLEOTIDE SEQUENCE [LARGE SCALE GENOMIC DNA]</scope>
    <source>
        <strain evidence="1 2">UASWS1009</strain>
    </source>
</reference>
<name>A0A1C2EDC7_9HYPH</name>
<dbReference type="GO" id="GO:0006508">
    <property type="term" value="P:proteolysis"/>
    <property type="evidence" value="ECO:0007669"/>
    <property type="project" value="InterPro"/>
</dbReference>
<dbReference type="AlphaFoldDB" id="A0A1C2EDC7"/>
<evidence type="ECO:0000313" key="1">
    <source>
        <dbReference type="EMBL" id="OCX24963.1"/>
    </source>
</evidence>
<dbReference type="GO" id="GO:0070573">
    <property type="term" value="F:metallodipeptidase activity"/>
    <property type="evidence" value="ECO:0007669"/>
    <property type="project" value="InterPro"/>
</dbReference>